<gene>
    <name evidence="2" type="ORF">GPECTOR_76g781</name>
</gene>
<feature type="region of interest" description="Disordered" evidence="1">
    <location>
        <begin position="267"/>
        <end position="288"/>
    </location>
</feature>
<feature type="compositionally biased region" description="Acidic residues" evidence="1">
    <location>
        <begin position="549"/>
        <end position="559"/>
    </location>
</feature>
<comment type="caution">
    <text evidence="2">The sequence shown here is derived from an EMBL/GenBank/DDBJ whole genome shotgun (WGS) entry which is preliminary data.</text>
</comment>
<protein>
    <submittedName>
        <fullName evidence="2">Uncharacterized protein</fullName>
    </submittedName>
</protein>
<feature type="compositionally biased region" description="Gly residues" evidence="1">
    <location>
        <begin position="1563"/>
        <end position="1572"/>
    </location>
</feature>
<name>A0A150G3T3_GONPE</name>
<feature type="compositionally biased region" description="Pro residues" evidence="1">
    <location>
        <begin position="835"/>
        <end position="844"/>
    </location>
</feature>
<reference evidence="3" key="1">
    <citation type="journal article" date="2016" name="Nat. Commun.">
        <title>The Gonium pectorale genome demonstrates co-option of cell cycle regulation during the evolution of multicellularity.</title>
        <authorList>
            <person name="Hanschen E.R."/>
            <person name="Marriage T.N."/>
            <person name="Ferris P.J."/>
            <person name="Hamaji T."/>
            <person name="Toyoda A."/>
            <person name="Fujiyama A."/>
            <person name="Neme R."/>
            <person name="Noguchi H."/>
            <person name="Minakuchi Y."/>
            <person name="Suzuki M."/>
            <person name="Kawai-Toyooka H."/>
            <person name="Smith D.R."/>
            <person name="Sparks H."/>
            <person name="Anderson J."/>
            <person name="Bakaric R."/>
            <person name="Luria V."/>
            <person name="Karger A."/>
            <person name="Kirschner M.W."/>
            <person name="Durand P.M."/>
            <person name="Michod R.E."/>
            <person name="Nozaki H."/>
            <person name="Olson B.J."/>
        </authorList>
    </citation>
    <scope>NUCLEOTIDE SEQUENCE [LARGE SCALE GENOMIC DNA]</scope>
    <source>
        <strain evidence="3">NIES-2863</strain>
    </source>
</reference>
<feature type="compositionally biased region" description="Gly residues" evidence="1">
    <location>
        <begin position="341"/>
        <end position="353"/>
    </location>
</feature>
<evidence type="ECO:0000256" key="1">
    <source>
        <dbReference type="SAM" id="MobiDB-lite"/>
    </source>
</evidence>
<feature type="region of interest" description="Disordered" evidence="1">
    <location>
        <begin position="1241"/>
        <end position="1341"/>
    </location>
</feature>
<feature type="region of interest" description="Disordered" evidence="1">
    <location>
        <begin position="214"/>
        <end position="248"/>
    </location>
</feature>
<feature type="compositionally biased region" description="Gly residues" evidence="1">
    <location>
        <begin position="268"/>
        <end position="279"/>
    </location>
</feature>
<evidence type="ECO:0000313" key="3">
    <source>
        <dbReference type="Proteomes" id="UP000075714"/>
    </source>
</evidence>
<feature type="compositionally biased region" description="Pro residues" evidence="1">
    <location>
        <begin position="69"/>
        <end position="78"/>
    </location>
</feature>
<feature type="region of interest" description="Disordered" evidence="1">
    <location>
        <begin position="92"/>
        <end position="111"/>
    </location>
</feature>
<evidence type="ECO:0000313" key="2">
    <source>
        <dbReference type="EMBL" id="KXZ43960.1"/>
    </source>
</evidence>
<dbReference type="EMBL" id="LSYV01000077">
    <property type="protein sequence ID" value="KXZ43960.1"/>
    <property type="molecule type" value="Genomic_DNA"/>
</dbReference>
<proteinExistence type="predicted"/>
<feature type="region of interest" description="Disordered" evidence="1">
    <location>
        <begin position="22"/>
        <end position="86"/>
    </location>
</feature>
<feature type="compositionally biased region" description="Low complexity" evidence="1">
    <location>
        <begin position="215"/>
        <end position="224"/>
    </location>
</feature>
<feature type="region of interest" description="Disordered" evidence="1">
    <location>
        <begin position="830"/>
        <end position="852"/>
    </location>
</feature>
<dbReference type="Proteomes" id="UP000075714">
    <property type="component" value="Unassembled WGS sequence"/>
</dbReference>
<feature type="region of interest" description="Disordered" evidence="1">
    <location>
        <begin position="312"/>
        <end position="374"/>
    </location>
</feature>
<feature type="compositionally biased region" description="Basic and acidic residues" evidence="1">
    <location>
        <begin position="26"/>
        <end position="43"/>
    </location>
</feature>
<feature type="region of interest" description="Disordered" evidence="1">
    <location>
        <begin position="1546"/>
        <end position="1584"/>
    </location>
</feature>
<feature type="region of interest" description="Disordered" evidence="1">
    <location>
        <begin position="539"/>
        <end position="560"/>
    </location>
</feature>
<organism evidence="2 3">
    <name type="scientific">Gonium pectorale</name>
    <name type="common">Green alga</name>
    <dbReference type="NCBI Taxonomy" id="33097"/>
    <lineage>
        <taxon>Eukaryota</taxon>
        <taxon>Viridiplantae</taxon>
        <taxon>Chlorophyta</taxon>
        <taxon>core chlorophytes</taxon>
        <taxon>Chlorophyceae</taxon>
        <taxon>CS clade</taxon>
        <taxon>Chlamydomonadales</taxon>
        <taxon>Volvocaceae</taxon>
        <taxon>Gonium</taxon>
    </lineage>
</organism>
<sequence>MLAGPLAAQQEQRRRRILVANLLTQDDQHSGQSERDIELTDRRGPKKGPGKQPPEKEDAAQLGAAGSPSPAPAAPPSRPTAMCPSQQRALAMYKSAGSSPAPAPAPAGGGGLTARALKDAPALLYEALAFGPLPYKDAATGTGGGGGQELAERLSKPHIKLFLAGLTGDAPEATLAEARLARKLMDRDCSFMDLEHATCHVAALHFLGIEARPLRGGQQQQQQQQRRRQPEKGSDLGAGRAWERGRGLGQMGGEDLLSALASAAAAAGGRGSRDGGGGSSDSDGDWARGLWPAAAGDVRCRTRGAAVGRRFGNAGAEEEGEEGGGDRRYGAVASSDAEGVSGPGAGTGFGGSSDDGARRPRAASSGAADSDDDDWDPLQRWLPYDFLYLEPMVWRQDWDADHDSGSGSCEWEEVDMLGSLGLLDLAVDQSAVRHLRAALTYALEVKQQRFGRPDRCADPDPVMEAADDAMSRVGEGRRALEEKWGDWQVGHHQLATSVLSQLAPRAATSPAELAAWRVLVEQLRPGLPAAHPDTWGRLLGAASAGGGKEEEEEEEEAEHDDIRLQELAAEALADRRRMQERLGWRGYESPQAAREAVEGLGPEALATLLGELLQQGAPGDEEPLELAPPQKLAVEVWERLFDSALPEGQAAVEAARRGERHGFDRMLLLRSAVLGLLLLEGSDAAAGGPLWPPEPLACALVPPLLAWLDAKAAARAAQHGGGAGGARPSDLLIAPTLLYDVLQFSPLRPAGEDKGGEEAPSPAAGGTAAAIPARYALTCTGGLAEALREGDLDQMVAQAALGRAVEGGAPPAVLDARVEHVAVLHWATGPEAAAAPPPPPPRPSPAVVTPAGPTRPLDLRAGLYGCLFAPAAAWPPTEGLAAQYHRLAANHRKSFVLALASLRLMDTDYASTAVQHLDVVLCTGEAALCRLSGSAQPSNASPSAAAAAVAAAAKAAAAAAAGRRAQLHATCERCHRLLRDRRPDLGLPDGVELSGEKALEAAEALRPGLLEAHPETWGALLQQAGRCVEDERARREGGGPSNLLFQVLQHGLLGLWTLYGLRLPLERVRLSYCVLAGLHFRQLLVLSDRSQVDSEQARTSAVELFAFLAFVPCPWLLSPLEEPRAAAAAAAAAGPPGAPDVAALQALSSGLSDGAAARARMLSHSLDVYERCPQLAATLTECMLMAAEAAEAEGAEAGVAAGGGGGERRQKTAAEVEAAAVQLACDAAALAAEAAEAKWRRRAPQGVPQEQGTEEEEEAQWFDATDGGEPAPHTVTQGPAPRWSDAPLTGGGGAASAAAAGGTPADGGGSGRGGEAAYDEAQDAAPERADPGTPSAPLLGPGCRPDHAVQALRQLLSCCRWYRDPAATAAAALPPPAPTRLVVAGAEQMLLVALVLREAGVVSDWPLYVSIVFEPRTSPELGRAVLGREGQSVPPGAGEPAVVALDRLQPSIVSHHKDPRFARLYDWPRVMSAGGFQVTATSRWPDQLRKMRDALVNRRLGALWVQMVGAEGVRRALLMAATVRDAVYDAHGTTLFAAVVETAWPQSGDPRPARRKDRDGAEGADGGGGGGAAAAEPPPQPGATAQKALFETTNWIRVGQKKAELCEKMGRAVEQGWREWRGAAGWLGALRQELFAPGSRLGSAVRLELRLTECEPGRPDAPRLPLEGRPAPMRPAVKQLMYGR</sequence>
<dbReference type="OrthoDB" id="553279at2759"/>
<accession>A0A150G3T3</accession>
<keyword evidence="3" id="KW-1185">Reference proteome</keyword>
<feature type="compositionally biased region" description="Gly residues" evidence="1">
    <location>
        <begin position="1304"/>
        <end position="1314"/>
    </location>
</feature>